<accession>A0ABN3R2K4</accession>
<proteinExistence type="predicted"/>
<evidence type="ECO:0000313" key="5">
    <source>
        <dbReference type="Proteomes" id="UP001501447"/>
    </source>
</evidence>
<reference evidence="4 5" key="1">
    <citation type="journal article" date="2019" name="Int. J. Syst. Evol. Microbiol.">
        <title>The Global Catalogue of Microorganisms (GCM) 10K type strain sequencing project: providing services to taxonomists for standard genome sequencing and annotation.</title>
        <authorList>
            <consortium name="The Broad Institute Genomics Platform"/>
            <consortium name="The Broad Institute Genome Sequencing Center for Infectious Disease"/>
            <person name="Wu L."/>
            <person name="Ma J."/>
        </authorList>
    </citation>
    <scope>NUCLEOTIDE SEQUENCE [LARGE SCALE GENOMIC DNA]</scope>
    <source>
        <strain evidence="4 5">JCM 16373</strain>
    </source>
</reference>
<evidence type="ECO:0008006" key="6">
    <source>
        <dbReference type="Google" id="ProtNLM"/>
    </source>
</evidence>
<organism evidence="4 5">
    <name type="scientific">Streptomyces axinellae</name>
    <dbReference type="NCBI Taxonomy" id="552788"/>
    <lineage>
        <taxon>Bacteria</taxon>
        <taxon>Bacillati</taxon>
        <taxon>Actinomycetota</taxon>
        <taxon>Actinomycetes</taxon>
        <taxon>Kitasatosporales</taxon>
        <taxon>Streptomycetaceae</taxon>
        <taxon>Streptomyces</taxon>
    </lineage>
</organism>
<keyword evidence="5" id="KW-1185">Reference proteome</keyword>
<name>A0ABN3R2K4_9ACTN</name>
<protein>
    <recommendedName>
        <fullName evidence="6">RNA polymerase sigma factor 70 region 4 type 2 domain-containing protein</fullName>
    </recommendedName>
</protein>
<keyword evidence="3" id="KW-0804">Transcription</keyword>
<dbReference type="EMBL" id="BAAARJ010000037">
    <property type="protein sequence ID" value="GAA2639904.1"/>
    <property type="molecule type" value="Genomic_DNA"/>
</dbReference>
<dbReference type="PANTHER" id="PTHR43133:SF63">
    <property type="entry name" value="RNA POLYMERASE SIGMA FACTOR FECI-RELATED"/>
    <property type="match status" value="1"/>
</dbReference>
<dbReference type="RefSeq" id="WP_344570776.1">
    <property type="nucleotide sequence ID" value="NZ_BAAARJ010000037.1"/>
</dbReference>
<keyword evidence="1" id="KW-0805">Transcription regulation</keyword>
<dbReference type="InterPro" id="IPR039425">
    <property type="entry name" value="RNA_pol_sigma-70-like"/>
</dbReference>
<evidence type="ECO:0000256" key="3">
    <source>
        <dbReference type="ARBA" id="ARBA00023163"/>
    </source>
</evidence>
<comment type="caution">
    <text evidence="4">The sequence shown here is derived from an EMBL/GenBank/DDBJ whole genome shotgun (WGS) entry which is preliminary data.</text>
</comment>
<dbReference type="Proteomes" id="UP001501447">
    <property type="component" value="Unassembled WGS sequence"/>
</dbReference>
<dbReference type="PANTHER" id="PTHR43133">
    <property type="entry name" value="RNA POLYMERASE ECF-TYPE SIGMA FACTO"/>
    <property type="match status" value="1"/>
</dbReference>
<evidence type="ECO:0000256" key="2">
    <source>
        <dbReference type="ARBA" id="ARBA00023082"/>
    </source>
</evidence>
<gene>
    <name evidence="4" type="ORF">GCM10009863_66270</name>
</gene>
<dbReference type="SUPFAM" id="SSF88659">
    <property type="entry name" value="Sigma3 and sigma4 domains of RNA polymerase sigma factors"/>
    <property type="match status" value="1"/>
</dbReference>
<dbReference type="InterPro" id="IPR013324">
    <property type="entry name" value="RNA_pol_sigma_r3/r4-like"/>
</dbReference>
<evidence type="ECO:0000313" key="4">
    <source>
        <dbReference type="EMBL" id="GAA2639904.1"/>
    </source>
</evidence>
<evidence type="ECO:0000256" key="1">
    <source>
        <dbReference type="ARBA" id="ARBA00023015"/>
    </source>
</evidence>
<keyword evidence="2" id="KW-0731">Sigma factor</keyword>
<sequence>MSIVADHGVVEELAAFSAAHGDPAVWAPAEYELYLELGAAECPARGTGPGGRRLRPNEEVPPLTPEQAERLGELAGLYHRRLVGAARARLTTWGTPAAQALATAEDLVQDMWLDVARRARRPGDLLGPERLDSEEEQRHLFCQVRQSVSHWARRAQRSEEPTDWETPEGWALAAPGVGEMGQGPLTDRCEQLLAPLDGRLRAALVERCYGVPLARVAELLGVAETTATRLVRRAVARLQGRPATHQEEREAVERAVRPVALEVLPADQREALEAMPESVRLALLLRLAGVSWPVIARRCERSLTTVQAWGRRYGYVLDPAATTAGTETGEELPVGWEELAGVLPGRQQQVLRLRAGGGSWPRIAGAVGCSKSGARHAYESAVRSLHRAARDRQADRPGRGVVAA</sequence>